<feature type="non-terminal residue" evidence="10">
    <location>
        <position position="1"/>
    </location>
</feature>
<feature type="region of interest" description="Disordered" evidence="7">
    <location>
        <begin position="43"/>
        <end position="69"/>
    </location>
</feature>
<evidence type="ECO:0000313" key="11">
    <source>
        <dbReference type="Proteomes" id="UP000215902"/>
    </source>
</evidence>
<dbReference type="Gene3D" id="3.90.1150.10">
    <property type="entry name" value="Aspartate Aminotransferase, domain 1"/>
    <property type="match status" value="1"/>
</dbReference>
<dbReference type="FunFam" id="3.40.640.10:FF:000006">
    <property type="entry name" value="5-aminolevulinate synthase, mitochondrial"/>
    <property type="match status" value="1"/>
</dbReference>
<keyword evidence="6" id="KW-0350">Heme biosynthesis</keyword>
<dbReference type="GO" id="GO:0030170">
    <property type="term" value="F:pyridoxal phosphate binding"/>
    <property type="evidence" value="ECO:0007669"/>
    <property type="project" value="UniProtKB-UniRule"/>
</dbReference>
<evidence type="ECO:0000313" key="10">
    <source>
        <dbReference type="EMBL" id="PAA72859.1"/>
    </source>
</evidence>
<dbReference type="InterPro" id="IPR004839">
    <property type="entry name" value="Aminotransferase_I/II_large"/>
</dbReference>
<dbReference type="STRING" id="282301.A0A267FIJ5"/>
<feature type="domain" description="5-aminolevulinate synthase presequence" evidence="9">
    <location>
        <begin position="5"/>
        <end position="83"/>
    </location>
</feature>
<keyword evidence="3 6" id="KW-0808">Transferase</keyword>
<accession>A0A267FIJ5</accession>
<name>A0A267FIJ5_9PLAT</name>
<dbReference type="Gene3D" id="3.40.640.10">
    <property type="entry name" value="Type I PLP-dependent aspartate aminotransferase-like (Major domain)"/>
    <property type="match status" value="1"/>
</dbReference>
<comment type="pathway">
    <text evidence="6">Porphyrin-containing compound metabolism; protoporphyrin-IX biosynthesis; 5-aminolevulinate from glycine: step 1/1.</text>
</comment>
<feature type="domain" description="Aminotransferase class I/classII large" evidence="8">
    <location>
        <begin position="175"/>
        <end position="520"/>
    </location>
</feature>
<dbReference type="InterPro" id="IPR050087">
    <property type="entry name" value="AON_synthase_class-II"/>
</dbReference>
<organism evidence="10 11">
    <name type="scientific">Macrostomum lignano</name>
    <dbReference type="NCBI Taxonomy" id="282301"/>
    <lineage>
        <taxon>Eukaryota</taxon>
        <taxon>Metazoa</taxon>
        <taxon>Spiralia</taxon>
        <taxon>Lophotrochozoa</taxon>
        <taxon>Platyhelminthes</taxon>
        <taxon>Rhabditophora</taxon>
        <taxon>Macrostomorpha</taxon>
        <taxon>Macrostomida</taxon>
        <taxon>Macrostomidae</taxon>
        <taxon>Macrostomum</taxon>
    </lineage>
</organism>
<dbReference type="AlphaFoldDB" id="A0A267FIJ5"/>
<dbReference type="EC" id="2.3.1.37" evidence="6"/>
<dbReference type="GO" id="GO:0042541">
    <property type="term" value="P:hemoglobin biosynthetic process"/>
    <property type="evidence" value="ECO:0007669"/>
    <property type="project" value="TreeGrafter"/>
</dbReference>
<dbReference type="SUPFAM" id="SSF53383">
    <property type="entry name" value="PLP-dependent transferases"/>
    <property type="match status" value="1"/>
</dbReference>
<dbReference type="GO" id="GO:0006782">
    <property type="term" value="P:protoporphyrinogen IX biosynthetic process"/>
    <property type="evidence" value="ECO:0007669"/>
    <property type="project" value="UniProtKB-UniRule"/>
</dbReference>
<proteinExistence type="inferred from homology"/>
<dbReference type="InterPro" id="IPR015421">
    <property type="entry name" value="PyrdxlP-dep_Trfase_major"/>
</dbReference>
<dbReference type="Pfam" id="PF09029">
    <property type="entry name" value="Preseq_ALAS"/>
    <property type="match status" value="1"/>
</dbReference>
<evidence type="ECO:0000259" key="8">
    <source>
        <dbReference type="Pfam" id="PF00155"/>
    </source>
</evidence>
<dbReference type="InterPro" id="IPR015424">
    <property type="entry name" value="PyrdxlP-dep_Trfase"/>
</dbReference>
<evidence type="ECO:0000256" key="7">
    <source>
        <dbReference type="SAM" id="MobiDB-lite"/>
    </source>
</evidence>
<dbReference type="InterPro" id="IPR010961">
    <property type="entry name" value="4pyrrol_synth_NH2levulA_synth"/>
</dbReference>
<dbReference type="UniPathway" id="UPA00251">
    <property type="reaction ID" value="UER00375"/>
</dbReference>
<evidence type="ECO:0000256" key="1">
    <source>
        <dbReference type="ARBA" id="ARBA00001933"/>
    </source>
</evidence>
<comment type="caution">
    <text evidence="10">The sequence shown here is derived from an EMBL/GenBank/DDBJ whole genome shotgun (WGS) entry which is preliminary data.</text>
</comment>
<comment type="catalytic activity">
    <reaction evidence="6">
        <text>succinyl-CoA + glycine + H(+) = 5-aminolevulinate + CO2 + CoA</text>
        <dbReference type="Rhea" id="RHEA:12921"/>
        <dbReference type="ChEBI" id="CHEBI:15378"/>
        <dbReference type="ChEBI" id="CHEBI:16526"/>
        <dbReference type="ChEBI" id="CHEBI:57287"/>
        <dbReference type="ChEBI" id="CHEBI:57292"/>
        <dbReference type="ChEBI" id="CHEBI:57305"/>
        <dbReference type="ChEBI" id="CHEBI:356416"/>
        <dbReference type="EC" id="2.3.1.37"/>
    </reaction>
</comment>
<dbReference type="OrthoDB" id="10263824at2759"/>
<dbReference type="Pfam" id="PF00155">
    <property type="entry name" value="Aminotran_1_2"/>
    <property type="match status" value="1"/>
</dbReference>
<evidence type="ECO:0000256" key="4">
    <source>
        <dbReference type="ARBA" id="ARBA00022898"/>
    </source>
</evidence>
<reference evidence="10 11" key="1">
    <citation type="submission" date="2017-06" db="EMBL/GenBank/DDBJ databases">
        <title>A platform for efficient transgenesis in Macrostomum lignano, a flatworm model organism for stem cell research.</title>
        <authorList>
            <person name="Berezikov E."/>
        </authorList>
    </citation>
    <scope>NUCLEOTIDE SEQUENCE [LARGE SCALE GENOMIC DNA]</scope>
    <source>
        <strain evidence="10">DV1</strain>
        <tissue evidence="10">Whole organism</tissue>
    </source>
</reference>
<gene>
    <name evidence="10" type="ORF">BOX15_Mlig025600g2</name>
</gene>
<evidence type="ECO:0000256" key="3">
    <source>
        <dbReference type="ARBA" id="ARBA00022679"/>
    </source>
</evidence>
<evidence type="ECO:0000256" key="5">
    <source>
        <dbReference type="ARBA" id="ARBA00023315"/>
    </source>
</evidence>
<sequence>PAAMLSCPFLSHLPSGLIQSRPWSLLRFAQRCPVIGKHIQRAMTAGVEESTQSQRHQQPPPPPPMSEKKCPFLSGRLAASDAAVCGLSPPSECPYSRMAGRPLTVCCMDEQQAAPMPAEPLVPQAEPPNLYNYKARCEAQLQRKRDDHSYRVFRKVNRRGPSFPLAEEHTGGRKDITVWCSNDYLGMSWHPVVQEAVIEAARQHGVGSGGTRNISGNTIHHEALEAELADWHGKEAALLFTSCYVANEATLYTLGQLVPGLVFLSDAGNHASMIHGIRTSNCRKIIFPHNNVARLRQELLKLPLDSPKLVAFETVHSMTGDISPLAELCSLTRQFGGLSYVDEVHAVGMYGAAGAGVGERDGCLAGMDLISGTLGKAIGNIGGYVAGDATVIDAVRSYASGFIFTTSLPPTVLAGARASLAVLRSVEGAELRQRHQAAVQLLREALLSRGLPVIPAPSHIIPLHVGDPRVAQAISEHMMHRCGAYIQAINYPTVARGDERLRLAPTPHHTEPMIVRLADQLADAFRLIGPHLLRSDGLESAAADPPPSLQQLVVAA</sequence>
<dbReference type="InterPro" id="IPR015118">
    <property type="entry name" value="5aminolev_synth_preseq"/>
</dbReference>
<keyword evidence="11" id="KW-1185">Reference proteome</keyword>
<dbReference type="NCBIfam" id="TIGR01821">
    <property type="entry name" value="5aminolev_synth"/>
    <property type="match status" value="1"/>
</dbReference>
<protein>
    <recommendedName>
        <fullName evidence="6">5-aminolevulinate synthase</fullName>
        <ecNumber evidence="6">2.3.1.37</ecNumber>
    </recommendedName>
    <alternativeName>
        <fullName evidence="6">5-aminolevulinic acid synthase</fullName>
    </alternativeName>
    <alternativeName>
        <fullName evidence="6">Delta-ALA synthase</fullName>
    </alternativeName>
    <alternativeName>
        <fullName evidence="6">Delta-aminolevulinate synthase</fullName>
    </alternativeName>
</protein>
<evidence type="ECO:0000259" key="9">
    <source>
        <dbReference type="Pfam" id="PF09029"/>
    </source>
</evidence>
<dbReference type="CDD" id="cd06454">
    <property type="entry name" value="KBL_like"/>
    <property type="match status" value="1"/>
</dbReference>
<dbReference type="EMBL" id="NIVC01001056">
    <property type="protein sequence ID" value="PAA72859.1"/>
    <property type="molecule type" value="Genomic_DNA"/>
</dbReference>
<keyword evidence="5 6" id="KW-0012">Acyltransferase</keyword>
<dbReference type="GO" id="GO:0005759">
    <property type="term" value="C:mitochondrial matrix"/>
    <property type="evidence" value="ECO:0007669"/>
    <property type="project" value="InterPro"/>
</dbReference>
<comment type="similarity">
    <text evidence="2 6">Belongs to the class-II pyridoxal-phosphate-dependent aminotransferase family.</text>
</comment>
<dbReference type="PANTHER" id="PTHR13693">
    <property type="entry name" value="CLASS II AMINOTRANSFERASE/8-AMINO-7-OXONONANOATE SYNTHASE"/>
    <property type="match status" value="1"/>
</dbReference>
<dbReference type="GO" id="GO:0048821">
    <property type="term" value="P:erythrocyte development"/>
    <property type="evidence" value="ECO:0007669"/>
    <property type="project" value="TreeGrafter"/>
</dbReference>
<comment type="cofactor">
    <cofactor evidence="1 6">
        <name>pyridoxal 5'-phosphate</name>
        <dbReference type="ChEBI" id="CHEBI:597326"/>
    </cofactor>
</comment>
<dbReference type="Proteomes" id="UP000215902">
    <property type="component" value="Unassembled WGS sequence"/>
</dbReference>
<keyword evidence="4 6" id="KW-0663">Pyridoxal phosphate</keyword>
<evidence type="ECO:0000256" key="6">
    <source>
        <dbReference type="RuleBase" id="RU910713"/>
    </source>
</evidence>
<dbReference type="PANTHER" id="PTHR13693:SF102">
    <property type="entry name" value="2-AMINO-3-KETOBUTYRATE COENZYME A LIGASE, MITOCHONDRIAL"/>
    <property type="match status" value="1"/>
</dbReference>
<dbReference type="GO" id="GO:0003870">
    <property type="term" value="F:5-aminolevulinate synthase activity"/>
    <property type="evidence" value="ECO:0007669"/>
    <property type="project" value="UniProtKB-EC"/>
</dbReference>
<evidence type="ECO:0000256" key="2">
    <source>
        <dbReference type="ARBA" id="ARBA00008392"/>
    </source>
</evidence>
<dbReference type="InterPro" id="IPR015422">
    <property type="entry name" value="PyrdxlP-dep_Trfase_small"/>
</dbReference>